<sequence length="257" mass="28250">MPPAFSSFIGVDAAHGRRPFTYICLDPSRKLLAVGSGTAVDVLSFAFGQPTTLLAFSPPHRPGQALSGQSGGHAPALGDFLLQKEWNWPTESGFPRNPPPECPSWLRASFLLIDQLQELGFRVFASEEDAPRQWLETQAEAAFSALLERPPLGAATLEGRLQRQLVLADLGLDVPDAMEFFEEITRYRLLRGILPMEKVLPTAELNAWMAAQIAWMAIHQPEALQPVTPRGRHAVYLPQSLSQPAQSRVRVNSGSFS</sequence>
<reference evidence="1" key="1">
    <citation type="journal article" date="2020" name="mSystems">
        <title>Genome- and Community-Level Interaction Insights into Carbon Utilization and Element Cycling Functions of Hydrothermarchaeota in Hydrothermal Sediment.</title>
        <authorList>
            <person name="Zhou Z."/>
            <person name="Liu Y."/>
            <person name="Xu W."/>
            <person name="Pan J."/>
            <person name="Luo Z.H."/>
            <person name="Li M."/>
        </authorList>
    </citation>
    <scope>NUCLEOTIDE SEQUENCE [LARGE SCALE GENOMIC DNA]</scope>
    <source>
        <strain evidence="1">SpSt-573</strain>
    </source>
</reference>
<evidence type="ECO:0008006" key="2">
    <source>
        <dbReference type="Google" id="ProtNLM"/>
    </source>
</evidence>
<name>A0A7C4KKS9_9CHLR</name>
<proteinExistence type="predicted"/>
<dbReference type="AlphaFoldDB" id="A0A7C4KKS9"/>
<protein>
    <recommendedName>
        <fullName evidence="2">DUF429 domain-containing protein</fullName>
    </recommendedName>
</protein>
<dbReference type="EMBL" id="DSYK01000558">
    <property type="protein sequence ID" value="HGS22431.1"/>
    <property type="molecule type" value="Genomic_DNA"/>
</dbReference>
<organism evidence="1">
    <name type="scientific">Anaerolinea thermolimosa</name>
    <dbReference type="NCBI Taxonomy" id="229919"/>
    <lineage>
        <taxon>Bacteria</taxon>
        <taxon>Bacillati</taxon>
        <taxon>Chloroflexota</taxon>
        <taxon>Anaerolineae</taxon>
        <taxon>Anaerolineales</taxon>
        <taxon>Anaerolineaceae</taxon>
        <taxon>Anaerolinea</taxon>
    </lineage>
</organism>
<accession>A0A7C4KKS9</accession>
<evidence type="ECO:0000313" key="1">
    <source>
        <dbReference type="EMBL" id="HGS22431.1"/>
    </source>
</evidence>
<gene>
    <name evidence="1" type="ORF">ENT37_11250</name>
</gene>
<comment type="caution">
    <text evidence="1">The sequence shown here is derived from an EMBL/GenBank/DDBJ whole genome shotgun (WGS) entry which is preliminary data.</text>
</comment>